<dbReference type="Pfam" id="PF01722">
    <property type="entry name" value="BolA"/>
    <property type="match status" value="1"/>
</dbReference>
<dbReference type="Proteomes" id="UP000294418">
    <property type="component" value="Chromosome"/>
</dbReference>
<protein>
    <submittedName>
        <fullName evidence="3">Acid stress protein IbaG</fullName>
    </submittedName>
</protein>
<dbReference type="EMBL" id="LR217720">
    <property type="protein sequence ID" value="VFP84119.1"/>
    <property type="molecule type" value="Genomic_DNA"/>
</dbReference>
<dbReference type="PIRSF" id="PIRSF003113">
    <property type="entry name" value="BolA"/>
    <property type="match status" value="1"/>
</dbReference>
<dbReference type="PANTHER" id="PTHR46229">
    <property type="entry name" value="BOLA TRANSCRIPTION REGULATOR"/>
    <property type="match status" value="1"/>
</dbReference>
<dbReference type="AlphaFoldDB" id="A0A451DCJ9"/>
<evidence type="ECO:0000313" key="3">
    <source>
        <dbReference type="EMBL" id="VFP84119.1"/>
    </source>
</evidence>
<comment type="similarity">
    <text evidence="1 2">Belongs to the BolA/IbaG family.</text>
</comment>
<dbReference type="SUPFAM" id="SSF82657">
    <property type="entry name" value="BolA-like"/>
    <property type="match status" value="1"/>
</dbReference>
<name>A0A451DCJ9_9GAMM</name>
<proteinExistence type="inferred from homology"/>
<gene>
    <name evidence="3" type="primary">ibaG</name>
    <name evidence="3" type="ORF">ERCILAFE3058_215</name>
</gene>
<dbReference type="InterPro" id="IPR002634">
    <property type="entry name" value="BolA"/>
</dbReference>
<evidence type="ECO:0000256" key="1">
    <source>
        <dbReference type="ARBA" id="ARBA00005578"/>
    </source>
</evidence>
<evidence type="ECO:0000313" key="4">
    <source>
        <dbReference type="Proteomes" id="UP000294418"/>
    </source>
</evidence>
<dbReference type="InterPro" id="IPR050961">
    <property type="entry name" value="BolA/IbaG_stress_morph_reg"/>
</dbReference>
<accession>A0A451DCJ9</accession>
<reference evidence="3 4" key="1">
    <citation type="submission" date="2019-02" db="EMBL/GenBank/DDBJ databases">
        <authorList>
            <person name="Manzano-Marin A."/>
            <person name="Manzano-Marin A."/>
        </authorList>
    </citation>
    <scope>NUCLEOTIDE SEQUENCE [LARGE SCALE GENOMIC DNA]</scope>
    <source>
        <strain evidence="3 4">ErCilaricifoliae</strain>
    </source>
</reference>
<sequence>MIHNSTIQSFLLEQLPLQEVHISGNSNHLQIIAIGEIFFGLSRVKQQQIIYSSVASYITENHIHAVSIKVYTPEEWNRARKLHADTSMSY</sequence>
<dbReference type="InterPro" id="IPR036065">
    <property type="entry name" value="BolA-like_sf"/>
</dbReference>
<organism evidence="3 4">
    <name type="scientific">Candidatus Erwinia haradaeae</name>
    <dbReference type="NCBI Taxonomy" id="1922217"/>
    <lineage>
        <taxon>Bacteria</taxon>
        <taxon>Pseudomonadati</taxon>
        <taxon>Pseudomonadota</taxon>
        <taxon>Gammaproteobacteria</taxon>
        <taxon>Enterobacterales</taxon>
        <taxon>Erwiniaceae</taxon>
        <taxon>Erwinia</taxon>
    </lineage>
</organism>
<dbReference type="PANTHER" id="PTHR46229:SF4">
    <property type="entry name" value="ACID STRESS PROTEIN IBAG"/>
    <property type="match status" value="1"/>
</dbReference>
<evidence type="ECO:0000256" key="2">
    <source>
        <dbReference type="RuleBase" id="RU003860"/>
    </source>
</evidence>
<dbReference type="Gene3D" id="3.30.300.90">
    <property type="entry name" value="BolA-like"/>
    <property type="match status" value="1"/>
</dbReference>